<name>A0ABS9T1J0_9ACTN</name>
<dbReference type="EMBL" id="JAKWJU010000002">
    <property type="protein sequence ID" value="MCH6162156.1"/>
    <property type="molecule type" value="Genomic_DNA"/>
</dbReference>
<feature type="region of interest" description="Disordered" evidence="1">
    <location>
        <begin position="1"/>
        <end position="39"/>
    </location>
</feature>
<accession>A0ABS9T1J0</accession>
<evidence type="ECO:0000313" key="2">
    <source>
        <dbReference type="EMBL" id="MCH6162156.1"/>
    </source>
</evidence>
<protein>
    <submittedName>
        <fullName evidence="2">Uncharacterized protein</fullName>
    </submittedName>
</protein>
<keyword evidence="3" id="KW-1185">Reference proteome</keyword>
<sequence>MSGAAAVVGRRRPGWRSGASVAEGLSWPGSGGGAFRSRSEATKAKAAAVRAPTSPSDAAVAQRVRTSLLTRARRADGGFTGCGAANGPISSAVSRGSSLTGTSRSVGTLAASASRA</sequence>
<feature type="region of interest" description="Disordered" evidence="1">
    <location>
        <begin position="77"/>
        <end position="116"/>
    </location>
</feature>
<comment type="caution">
    <text evidence="2">The sequence shown here is derived from an EMBL/GenBank/DDBJ whole genome shotgun (WGS) entry which is preliminary data.</text>
</comment>
<feature type="compositionally biased region" description="Low complexity" evidence="1">
    <location>
        <begin position="93"/>
        <end position="109"/>
    </location>
</feature>
<evidence type="ECO:0000313" key="3">
    <source>
        <dbReference type="Proteomes" id="UP001166784"/>
    </source>
</evidence>
<organism evidence="2 3">
    <name type="scientific">Streptomyces marispadix</name>
    <dbReference type="NCBI Taxonomy" id="2922868"/>
    <lineage>
        <taxon>Bacteria</taxon>
        <taxon>Bacillati</taxon>
        <taxon>Actinomycetota</taxon>
        <taxon>Actinomycetes</taxon>
        <taxon>Kitasatosporales</taxon>
        <taxon>Streptomycetaceae</taxon>
        <taxon>Streptomyces</taxon>
    </lineage>
</organism>
<dbReference type="RefSeq" id="WP_241060956.1">
    <property type="nucleotide sequence ID" value="NZ_JAKWJU010000002.1"/>
</dbReference>
<dbReference type="Proteomes" id="UP001166784">
    <property type="component" value="Unassembled WGS sequence"/>
</dbReference>
<evidence type="ECO:0000256" key="1">
    <source>
        <dbReference type="SAM" id="MobiDB-lite"/>
    </source>
</evidence>
<gene>
    <name evidence="2" type="ORF">MMA15_17730</name>
</gene>
<proteinExistence type="predicted"/>
<reference evidence="2" key="2">
    <citation type="journal article" date="2023" name="Int. J. Syst. Evol. Microbiol.">
        <title>Streptomyces marispadix sp. nov., isolated from marine beach sediment of the Northern Coast of Portugal.</title>
        <authorList>
            <person name="dos Santos J.D.N."/>
            <person name="Vitorino I.R."/>
            <person name="Kallscheuer N."/>
            <person name="Srivastava A."/>
            <person name="Krautwurst S."/>
            <person name="Marz M."/>
            <person name="Jogler C."/>
            <person name="Lobo Da Cunha A."/>
            <person name="Catita J."/>
            <person name="Goncalves H."/>
            <person name="Gonzalez I."/>
            <person name="Reyes F."/>
            <person name="Lage O.M."/>
        </authorList>
    </citation>
    <scope>NUCLEOTIDE SEQUENCE</scope>
    <source>
        <strain evidence="2">M600PL45_2</strain>
    </source>
</reference>
<reference evidence="2" key="1">
    <citation type="submission" date="2022-03" db="EMBL/GenBank/DDBJ databases">
        <authorList>
            <person name="Santos J.D.N."/>
            <person name="Kallscheuer N."/>
            <person name="Jogler C."/>
            <person name="Lage O.M."/>
        </authorList>
    </citation>
    <scope>NUCLEOTIDE SEQUENCE</scope>
    <source>
        <strain evidence="2">M600PL45_2</strain>
    </source>
</reference>